<keyword evidence="9" id="KW-1185">Reference proteome</keyword>
<dbReference type="KEGG" id="cluj:IAU68_07305"/>
<dbReference type="EMBL" id="CP061032">
    <property type="protein sequence ID" value="QNP89511.1"/>
    <property type="molecule type" value="Genomic_DNA"/>
</dbReference>
<dbReference type="SUPFAM" id="SSF69796">
    <property type="entry name" value="Thymidylate synthase-complementing protein Thy1"/>
    <property type="match status" value="1"/>
</dbReference>
<protein>
    <submittedName>
        <fullName evidence="7">FAD-dependent thymidylate synthase</fullName>
    </submittedName>
</protein>
<dbReference type="Pfam" id="PF02511">
    <property type="entry name" value="Thy1"/>
    <property type="match status" value="1"/>
</dbReference>
<keyword evidence="3" id="KW-0545">Nucleotide biosynthesis</keyword>
<dbReference type="GO" id="GO:0006231">
    <property type="term" value="P:dTMP biosynthetic process"/>
    <property type="evidence" value="ECO:0007669"/>
    <property type="project" value="InterPro"/>
</dbReference>
<dbReference type="InterPro" id="IPR036098">
    <property type="entry name" value="Thymidylate_synthase_ThyX_sf"/>
</dbReference>
<dbReference type="InterPro" id="IPR003669">
    <property type="entry name" value="Thymidylate_synthase_ThyX"/>
</dbReference>
<dbReference type="AlphaFoldDB" id="A0A7H0JWU5"/>
<dbReference type="PROSITE" id="PS51331">
    <property type="entry name" value="THYX"/>
    <property type="match status" value="1"/>
</dbReference>
<evidence type="ECO:0000256" key="4">
    <source>
        <dbReference type="ARBA" id="ARBA00022827"/>
    </source>
</evidence>
<sequence>MRVELVAATALRTAHPDHVTDGEAAITHAAMSTEAPEAVLSRLIDDTRTDLLAHASATLHIFGVSRTAAAAVRAHDGFAVQQRDDDGYVVPPLVAEDEELAQLLDTALEHAEFVRRELLDGLEQLLGDEPNLLARRKRATEAARALEPAASAMQLVVTGSFATWRGFVAKRTGEYEDAETRALALECLAVLREEAPKVFGDLAPGERR</sequence>
<organism evidence="7 8">
    <name type="scientific">Corynebacterium lujinxingii</name>
    <dbReference type="NCBI Taxonomy" id="2763010"/>
    <lineage>
        <taxon>Bacteria</taxon>
        <taxon>Bacillati</taxon>
        <taxon>Actinomycetota</taxon>
        <taxon>Actinomycetes</taxon>
        <taxon>Mycobacteriales</taxon>
        <taxon>Corynebacteriaceae</taxon>
        <taxon>Corynebacterium</taxon>
    </lineage>
</organism>
<dbReference type="GO" id="GO:0050660">
    <property type="term" value="F:flavin adenine dinucleotide binding"/>
    <property type="evidence" value="ECO:0007669"/>
    <property type="project" value="InterPro"/>
</dbReference>
<dbReference type="RefSeq" id="WP_171192655.1">
    <property type="nucleotide sequence ID" value="NZ_CP061032.1"/>
</dbReference>
<dbReference type="Gene3D" id="3.30.1360.170">
    <property type="match status" value="1"/>
</dbReference>
<evidence type="ECO:0000313" key="8">
    <source>
        <dbReference type="Proteomes" id="UP000516235"/>
    </source>
</evidence>
<dbReference type="GO" id="GO:0032259">
    <property type="term" value="P:methylation"/>
    <property type="evidence" value="ECO:0007669"/>
    <property type="project" value="UniProtKB-KW"/>
</dbReference>
<evidence type="ECO:0000313" key="7">
    <source>
        <dbReference type="EMBL" id="QNP89511.1"/>
    </source>
</evidence>
<accession>A0A7H0JWU5</accession>
<evidence type="ECO:0000256" key="3">
    <source>
        <dbReference type="ARBA" id="ARBA00022727"/>
    </source>
</evidence>
<evidence type="ECO:0000313" key="6">
    <source>
        <dbReference type="EMBL" id="MBC3178073.1"/>
    </source>
</evidence>
<keyword evidence="4" id="KW-0274">FAD</keyword>
<evidence type="ECO:0000313" key="9">
    <source>
        <dbReference type="Proteomes" id="UP000642876"/>
    </source>
</evidence>
<dbReference type="EMBL" id="JACMYE010000001">
    <property type="protein sequence ID" value="MBC3178073.1"/>
    <property type="molecule type" value="Genomic_DNA"/>
</dbReference>
<keyword evidence="2" id="KW-0285">Flavoprotein</keyword>
<keyword evidence="5" id="KW-0521">NADP</keyword>
<keyword evidence="1" id="KW-0808">Transferase</keyword>
<dbReference type="GO" id="GO:0050797">
    <property type="term" value="F:thymidylate synthase (FAD) activity"/>
    <property type="evidence" value="ECO:0007669"/>
    <property type="project" value="InterPro"/>
</dbReference>
<evidence type="ECO:0000256" key="1">
    <source>
        <dbReference type="ARBA" id="ARBA00022603"/>
    </source>
</evidence>
<proteinExistence type="predicted"/>
<dbReference type="Proteomes" id="UP000642876">
    <property type="component" value="Unassembled WGS sequence"/>
</dbReference>
<name>A0A7H0JWU5_9CORY</name>
<reference evidence="8 9" key="1">
    <citation type="submission" date="2020-08" db="EMBL/GenBank/DDBJ databases">
        <title>novel species in genus Corynebacterium.</title>
        <authorList>
            <person name="Zhang G."/>
        </authorList>
    </citation>
    <scope>NUCLEOTIDE SEQUENCE [LARGE SCALE GENOMIC DNA]</scope>
    <source>
        <strain evidence="8 9">zg-917</strain>
        <strain evidence="7">Zg-917</strain>
    </source>
</reference>
<keyword evidence="1" id="KW-0489">Methyltransferase</keyword>
<gene>
    <name evidence="6" type="ORF">H7348_01895</name>
    <name evidence="7" type="ORF">IAU68_07305</name>
</gene>
<evidence type="ECO:0000256" key="5">
    <source>
        <dbReference type="ARBA" id="ARBA00022857"/>
    </source>
</evidence>
<evidence type="ECO:0000256" key="2">
    <source>
        <dbReference type="ARBA" id="ARBA00022630"/>
    </source>
</evidence>
<dbReference type="Proteomes" id="UP000516235">
    <property type="component" value="Chromosome"/>
</dbReference>